<comment type="caution">
    <text evidence="1">The sequence shown here is derived from an EMBL/GenBank/DDBJ whole genome shotgun (WGS) entry which is preliminary data.</text>
</comment>
<organism evidence="1 2">
    <name type="scientific">Streptomonospora alba</name>
    <dbReference type="NCBI Taxonomy" id="183763"/>
    <lineage>
        <taxon>Bacteria</taxon>
        <taxon>Bacillati</taxon>
        <taxon>Actinomycetota</taxon>
        <taxon>Actinomycetes</taxon>
        <taxon>Streptosporangiales</taxon>
        <taxon>Nocardiopsidaceae</taxon>
        <taxon>Streptomonospora</taxon>
    </lineage>
</organism>
<name>A0A0C2FC35_9ACTN</name>
<dbReference type="Proteomes" id="UP000031675">
    <property type="component" value="Unassembled WGS sequence"/>
</dbReference>
<protein>
    <submittedName>
        <fullName evidence="1">Uncharacterized protein</fullName>
    </submittedName>
</protein>
<dbReference type="AlphaFoldDB" id="A0A0C2FC35"/>
<dbReference type="EMBL" id="JROO01000051">
    <property type="protein sequence ID" value="KIH96704.1"/>
    <property type="molecule type" value="Genomic_DNA"/>
</dbReference>
<sequence length="78" mass="8548">MAQRFTDEMVFTLQCVSCQADLRTSIAAQVVIGHYNGGQLAAFRGQCARQACGRTEVLQGAEDVLPLEERIAEWEAMG</sequence>
<dbReference type="RefSeq" id="WP_040276542.1">
    <property type="nucleotide sequence ID" value="NZ_JROO01000051.1"/>
</dbReference>
<gene>
    <name evidence="1" type="ORF">LP52_23305</name>
</gene>
<evidence type="ECO:0000313" key="1">
    <source>
        <dbReference type="EMBL" id="KIH96704.1"/>
    </source>
</evidence>
<proteinExistence type="predicted"/>
<keyword evidence="2" id="KW-1185">Reference proteome</keyword>
<reference evidence="2" key="1">
    <citation type="journal article" date="2015" name="Chem. Biol.">
        <title>Structure, bioactivity, and resistance mechanism of streptomonomicin, an unusual lasso Peptide from an understudied halophilic actinomycete.</title>
        <authorList>
            <person name="Metelev M."/>
            <person name="Tietz J.I."/>
            <person name="Melby J.O."/>
            <person name="Blair P.M."/>
            <person name="Zhu L."/>
            <person name="Livnat I."/>
            <person name="Severinov K."/>
            <person name="Mitchell D.A."/>
        </authorList>
    </citation>
    <scope>NUCLEOTIDE SEQUENCE [LARGE SCALE GENOMIC DNA]</scope>
    <source>
        <strain evidence="2">YIM 90003</strain>
    </source>
</reference>
<evidence type="ECO:0000313" key="2">
    <source>
        <dbReference type="Proteomes" id="UP000031675"/>
    </source>
</evidence>
<dbReference type="OrthoDB" id="4228134at2"/>
<accession>A0A0C2FC35</accession>